<dbReference type="InterPro" id="IPR013431">
    <property type="entry name" value="Delta_60_rpt"/>
</dbReference>
<evidence type="ECO:0000256" key="1">
    <source>
        <dbReference type="SAM" id="SignalP"/>
    </source>
</evidence>
<accession>A0A1G7A083</accession>
<dbReference type="Pfam" id="PF17164">
    <property type="entry name" value="DUF5122"/>
    <property type="match status" value="2"/>
</dbReference>
<evidence type="ECO:0000313" key="2">
    <source>
        <dbReference type="EMBL" id="SDE08219.1"/>
    </source>
</evidence>
<reference evidence="2 3" key="1">
    <citation type="submission" date="2016-10" db="EMBL/GenBank/DDBJ databases">
        <authorList>
            <person name="de Groot N.N."/>
        </authorList>
    </citation>
    <scope>NUCLEOTIDE SEQUENCE [LARGE SCALE GENOMIC DNA]</scope>
    <source>
        <strain evidence="2 3">DSM 16957</strain>
    </source>
</reference>
<dbReference type="RefSeq" id="WP_091245633.1">
    <property type="nucleotide sequence ID" value="NZ_FNAG01000017.1"/>
</dbReference>
<gene>
    <name evidence="2" type="ORF">SAMN04488509_11739</name>
</gene>
<feature type="signal peptide" evidence="1">
    <location>
        <begin position="1"/>
        <end position="23"/>
    </location>
</feature>
<dbReference type="Gene3D" id="2.80.10.50">
    <property type="match status" value="2"/>
</dbReference>
<dbReference type="EMBL" id="FNAG01000017">
    <property type="protein sequence ID" value="SDE08219.1"/>
    <property type="molecule type" value="Genomic_DNA"/>
</dbReference>
<evidence type="ECO:0000313" key="3">
    <source>
        <dbReference type="Proteomes" id="UP000199603"/>
    </source>
</evidence>
<dbReference type="OrthoDB" id="5934256at2"/>
<name>A0A1G7A083_9GAMM</name>
<feature type="chain" id="PRO_5011437798" evidence="1">
    <location>
        <begin position="24"/>
        <end position="509"/>
    </location>
</feature>
<dbReference type="STRING" id="265719.SAMN04488509_11739"/>
<sequence length="509" mass="53119">MTHPITRLIALALLATWALAAQANGQLDPGFGPVASGKTTTFFPIDASLQRGATRVVKTLVQADNKTLLVSNTPTPFGSQFPGNSQIGVTRLNADGSPDTSYGPRGQQLFDAGVDFEVEAVDAALRADGALLVLGTLFGAFNQSDMAVWAVLTNGSLDPNFASGGLLRIRRGGTPSDIAGAIEPYELASNRFMLAGAIRDGDSGPRDLMHVVLFANTGQLCGVAECGNVIGGNLGQPNPWYALRIGANFDVQVADLAADYVPGANVPLRFRTLLRRGIVNSQGQFDTAVIGTSFPSATPGYGIDPQFGSNGFRSLFFSAAPGFRHNTGNRLALQRQGAGSRLIVVGYAANASDTDPSIGVSVIDTVTGANDPGFLGGTALNFDYTASGIHGDAYAADVLATPDGKILIGGGYEYAGFSFGDAALVRLNADGSFDSSFGNLNLGLPGRMGYGHSLFGSDRDNRLDSMALSADGERVVFGGYAYASDDGSFYGSVMRVRLYAQDLLKDGFE</sequence>
<protein>
    <submittedName>
        <fullName evidence="2">Delta-60 repeat domain-containing protein</fullName>
    </submittedName>
</protein>
<dbReference type="Proteomes" id="UP000199603">
    <property type="component" value="Unassembled WGS sequence"/>
</dbReference>
<dbReference type="AlphaFoldDB" id="A0A1G7A083"/>
<organism evidence="2 3">
    <name type="scientific">Aquimonas voraii</name>
    <dbReference type="NCBI Taxonomy" id="265719"/>
    <lineage>
        <taxon>Bacteria</taxon>
        <taxon>Pseudomonadati</taxon>
        <taxon>Pseudomonadota</taxon>
        <taxon>Gammaproteobacteria</taxon>
        <taxon>Lysobacterales</taxon>
        <taxon>Lysobacteraceae</taxon>
        <taxon>Aquimonas</taxon>
    </lineage>
</organism>
<keyword evidence="3" id="KW-1185">Reference proteome</keyword>
<proteinExistence type="predicted"/>
<dbReference type="NCBIfam" id="TIGR02608">
    <property type="entry name" value="delta_60_rpt"/>
    <property type="match status" value="3"/>
</dbReference>
<keyword evidence="1" id="KW-0732">Signal</keyword>